<comment type="cofactor">
    <cofactor evidence="1">
        <name>FAD</name>
        <dbReference type="ChEBI" id="CHEBI:57692"/>
    </cofactor>
</comment>
<dbReference type="Pfam" id="PF01494">
    <property type="entry name" value="FAD_binding_3"/>
    <property type="match status" value="1"/>
</dbReference>
<dbReference type="Gene3D" id="3.40.30.120">
    <property type="match status" value="1"/>
</dbReference>
<dbReference type="Gene3D" id="3.50.50.60">
    <property type="entry name" value="FAD/NAD(P)-binding domain"/>
    <property type="match status" value="1"/>
</dbReference>
<dbReference type="Gene3D" id="3.30.70.2450">
    <property type="match status" value="1"/>
</dbReference>
<dbReference type="GO" id="GO:0071949">
    <property type="term" value="F:FAD binding"/>
    <property type="evidence" value="ECO:0007669"/>
    <property type="project" value="InterPro"/>
</dbReference>
<keyword evidence="6" id="KW-0560">Oxidoreductase</keyword>
<evidence type="ECO:0000313" key="6">
    <source>
        <dbReference type="EMBL" id="RIX28575.1"/>
    </source>
</evidence>
<gene>
    <name evidence="6" type="ORF">D1781_14280</name>
</gene>
<keyword evidence="7" id="KW-1185">Reference proteome</keyword>
<dbReference type="GO" id="GO:0016709">
    <property type="term" value="F:oxidoreductase activity, acting on paired donors, with incorporation or reduction of molecular oxygen, NAD(P)H as one donor, and incorporation of one atom of oxygen"/>
    <property type="evidence" value="ECO:0007669"/>
    <property type="project" value="UniProtKB-ARBA"/>
</dbReference>
<accession>A0A3A1U0W5</accession>
<feature type="compositionally biased region" description="Basic and acidic residues" evidence="4">
    <location>
        <begin position="1"/>
        <end position="12"/>
    </location>
</feature>
<dbReference type="InterPro" id="IPR050641">
    <property type="entry name" value="RIFMO-like"/>
</dbReference>
<comment type="caution">
    <text evidence="6">The sequence shown here is derived from an EMBL/GenBank/DDBJ whole genome shotgun (WGS) entry which is preliminary data.</text>
</comment>
<evidence type="ECO:0000256" key="1">
    <source>
        <dbReference type="ARBA" id="ARBA00001974"/>
    </source>
</evidence>
<dbReference type="InterPro" id="IPR002938">
    <property type="entry name" value="FAD-bd"/>
</dbReference>
<reference evidence="7" key="1">
    <citation type="submission" date="2018-09" db="EMBL/GenBank/DDBJ databases">
        <authorList>
            <person name="Kim I."/>
        </authorList>
    </citation>
    <scope>NUCLEOTIDE SEQUENCE [LARGE SCALE GENOMIC DNA]</scope>
    <source>
        <strain evidence="7">DD4a</strain>
    </source>
</reference>
<feature type="compositionally biased region" description="Low complexity" evidence="4">
    <location>
        <begin position="16"/>
        <end position="25"/>
    </location>
</feature>
<dbReference type="EMBL" id="QXTG01000002">
    <property type="protein sequence ID" value="RIX28575.1"/>
    <property type="molecule type" value="Genomic_DNA"/>
</dbReference>
<dbReference type="Pfam" id="PF21274">
    <property type="entry name" value="Rng_hyd_C"/>
    <property type="match status" value="1"/>
</dbReference>
<evidence type="ECO:0000256" key="3">
    <source>
        <dbReference type="ARBA" id="ARBA00022827"/>
    </source>
</evidence>
<evidence type="ECO:0000256" key="4">
    <source>
        <dbReference type="SAM" id="MobiDB-lite"/>
    </source>
</evidence>
<feature type="region of interest" description="Disordered" evidence="4">
    <location>
        <begin position="1"/>
        <end position="25"/>
    </location>
</feature>
<dbReference type="PRINTS" id="PR00420">
    <property type="entry name" value="RNGMNOXGNASE"/>
</dbReference>
<dbReference type="SUPFAM" id="SSF51905">
    <property type="entry name" value="FAD/NAD(P)-binding domain"/>
    <property type="match status" value="1"/>
</dbReference>
<evidence type="ECO:0000256" key="2">
    <source>
        <dbReference type="ARBA" id="ARBA00022630"/>
    </source>
</evidence>
<dbReference type="InterPro" id="IPR036188">
    <property type="entry name" value="FAD/NAD-bd_sf"/>
</dbReference>
<keyword evidence="6" id="KW-0503">Monooxygenase</keyword>
<sequence length="537" mass="56363">MPSGAVDREARTRGSGPVAGRPAPAGPVALGVVMPGTASPRTESEVVVVGAGPTGLWLASELALAGVRTSVLEKRTGRSAHARALGLMPRTLEILALRGMADAFVAAGRPVPAWHFGLLEERIRFDVLDTAFPYLLLVPQTTTESLLEQRARELGVDVVTGAEVTGLAQEAGAARVTYERDGVEHALEAALVIGADGGRSTVRELAGIPFEGEPSATWGFLGDVVLEAPPAPGYRVRTAGGALIVAPLPDGRHRLTGWDPRRQDADEALDLETLRSSVRDIAGTDFGLRDPTWLSRFGDANRLAATYRSGRVLLAGDAAHVHWPTGGLGLNAGVQDAMALGWRAAAFVRGSADDAVLDDYAAERRAYGEQLRISTLTQGALITARTPAQLATRATFDRLLATEDGNEAIAAWVAGLEPAAADGEPATGAERLALPGPDAAELAAAFEPGRPVLLVRDDDLLAPLGQALELAADDVVIRRLPRSRRERLDAPRAVLVRPDGRIAWTAPADGPVGESLDRALRAVGFPLPELPAPVAAR</sequence>
<evidence type="ECO:0000313" key="7">
    <source>
        <dbReference type="Proteomes" id="UP000265742"/>
    </source>
</evidence>
<protein>
    <submittedName>
        <fullName evidence="6">Monooxygenase</fullName>
    </submittedName>
</protein>
<proteinExistence type="predicted"/>
<feature type="domain" description="FAD-binding" evidence="5">
    <location>
        <begin position="44"/>
        <end position="371"/>
    </location>
</feature>
<organism evidence="6 7">
    <name type="scientific">Amnibacterium setariae</name>
    <dbReference type="NCBI Taxonomy" id="2306585"/>
    <lineage>
        <taxon>Bacteria</taxon>
        <taxon>Bacillati</taxon>
        <taxon>Actinomycetota</taxon>
        <taxon>Actinomycetes</taxon>
        <taxon>Micrococcales</taxon>
        <taxon>Microbacteriaceae</taxon>
        <taxon>Amnibacterium</taxon>
    </lineage>
</organism>
<dbReference type="PANTHER" id="PTHR43004">
    <property type="entry name" value="TRK SYSTEM POTASSIUM UPTAKE PROTEIN"/>
    <property type="match status" value="1"/>
</dbReference>
<dbReference type="Proteomes" id="UP000265742">
    <property type="component" value="Unassembled WGS sequence"/>
</dbReference>
<evidence type="ECO:0000259" key="5">
    <source>
        <dbReference type="Pfam" id="PF01494"/>
    </source>
</evidence>
<keyword evidence="2" id="KW-0285">Flavoprotein</keyword>
<name>A0A3A1U0W5_9MICO</name>
<dbReference type="PANTHER" id="PTHR43004:SF19">
    <property type="entry name" value="BINDING MONOOXYGENASE, PUTATIVE (JCVI)-RELATED"/>
    <property type="match status" value="1"/>
</dbReference>
<dbReference type="AlphaFoldDB" id="A0A3A1U0W5"/>
<keyword evidence="3" id="KW-0274">FAD</keyword>